<name>A0ABM8Q9V1_9BACT</name>
<accession>A0ABM8Q9V1</accession>
<dbReference type="RefSeq" id="WP_229933448.1">
    <property type="nucleotide sequence ID" value="NZ_CAJHOF010000018.1"/>
</dbReference>
<evidence type="ECO:0000313" key="1">
    <source>
        <dbReference type="EMBL" id="CAD7289596.1"/>
    </source>
</evidence>
<dbReference type="Proteomes" id="UP000789803">
    <property type="component" value="Unassembled WGS sequence"/>
</dbReference>
<evidence type="ECO:0000313" key="2">
    <source>
        <dbReference type="Proteomes" id="UP000789803"/>
    </source>
</evidence>
<dbReference type="EMBL" id="CAJHOF010000018">
    <property type="protein sequence ID" value="CAD7289596.1"/>
    <property type="molecule type" value="Genomic_DNA"/>
</dbReference>
<protein>
    <submittedName>
        <fullName evidence="1">Uncharacterized protein</fullName>
    </submittedName>
</protein>
<organism evidence="1 2">
    <name type="scientific">Campylobacter majalis</name>
    <dbReference type="NCBI Taxonomy" id="2790656"/>
    <lineage>
        <taxon>Bacteria</taxon>
        <taxon>Pseudomonadati</taxon>
        <taxon>Campylobacterota</taxon>
        <taxon>Epsilonproteobacteria</taxon>
        <taxon>Campylobacterales</taxon>
        <taxon>Campylobacteraceae</taxon>
        <taxon>Campylobacter</taxon>
    </lineage>
</organism>
<comment type="caution">
    <text evidence="1">The sequence shown here is derived from an EMBL/GenBank/DDBJ whole genome shotgun (WGS) entry which is preliminary data.</text>
</comment>
<proteinExistence type="predicted"/>
<sequence length="74" mass="9011">MTKEQYKIYKIGLQKQRNDELYEINSKIHRLKYDILASFNESFNLRDFKLFSKEMIQLQEHKQKLEKEGQDAIS</sequence>
<gene>
    <name evidence="1" type="ORF">LMG7974_01673</name>
</gene>
<reference evidence="1 2" key="1">
    <citation type="submission" date="2020-11" db="EMBL/GenBank/DDBJ databases">
        <authorList>
            <person name="Peeters C."/>
        </authorList>
    </citation>
    <scope>NUCLEOTIDE SEQUENCE [LARGE SCALE GENOMIC DNA]</scope>
    <source>
        <strain evidence="1 2">LMG 7974</strain>
    </source>
</reference>
<keyword evidence="2" id="KW-1185">Reference proteome</keyword>